<feature type="signal peptide" evidence="1">
    <location>
        <begin position="1"/>
        <end position="20"/>
    </location>
</feature>
<reference evidence="2" key="1">
    <citation type="submission" date="2021-01" db="EMBL/GenBank/DDBJ databases">
        <authorList>
            <person name="Corre E."/>
            <person name="Pelletier E."/>
            <person name="Niang G."/>
            <person name="Scheremetjew M."/>
            <person name="Finn R."/>
            <person name="Kale V."/>
            <person name="Holt S."/>
            <person name="Cochrane G."/>
            <person name="Meng A."/>
            <person name="Brown T."/>
            <person name="Cohen L."/>
        </authorList>
    </citation>
    <scope>NUCLEOTIDE SEQUENCE</scope>
    <source>
        <strain evidence="2">OF101</strain>
    </source>
</reference>
<name>A0A7S1R853_ALECA</name>
<evidence type="ECO:0000256" key="1">
    <source>
        <dbReference type="SAM" id="SignalP"/>
    </source>
</evidence>
<dbReference type="EMBL" id="HBGE01060132">
    <property type="protein sequence ID" value="CAD9159234.1"/>
    <property type="molecule type" value="Transcribed_RNA"/>
</dbReference>
<proteinExistence type="predicted"/>
<gene>
    <name evidence="2" type="ORF">ACAT0790_LOCUS35999</name>
</gene>
<sequence length="121" mass="11906">MSASTSAAVALLGLVLRVSATAPADGAAGALEALALTGESRGEAASEAASDVAAEAGAVRATRTDGEVPGLGLFRAVVPVATGRAVCGKRACPVAHTLEVRQGLKARPARPEAEARCRSGT</sequence>
<evidence type="ECO:0000313" key="2">
    <source>
        <dbReference type="EMBL" id="CAD9159234.1"/>
    </source>
</evidence>
<protein>
    <submittedName>
        <fullName evidence="2">Uncharacterized protein</fullName>
    </submittedName>
</protein>
<keyword evidence="1" id="KW-0732">Signal</keyword>
<dbReference type="AlphaFoldDB" id="A0A7S1R853"/>
<feature type="chain" id="PRO_5031443209" evidence="1">
    <location>
        <begin position="21"/>
        <end position="121"/>
    </location>
</feature>
<organism evidence="2">
    <name type="scientific">Alexandrium catenella</name>
    <name type="common">Red tide dinoflagellate</name>
    <name type="synonym">Gonyaulax catenella</name>
    <dbReference type="NCBI Taxonomy" id="2925"/>
    <lineage>
        <taxon>Eukaryota</taxon>
        <taxon>Sar</taxon>
        <taxon>Alveolata</taxon>
        <taxon>Dinophyceae</taxon>
        <taxon>Gonyaulacales</taxon>
        <taxon>Pyrocystaceae</taxon>
        <taxon>Alexandrium</taxon>
    </lineage>
</organism>
<accession>A0A7S1R853</accession>